<evidence type="ECO:0000259" key="4">
    <source>
        <dbReference type="PROSITE" id="PS50987"/>
    </source>
</evidence>
<dbReference type="Gene3D" id="1.10.10.10">
    <property type="entry name" value="Winged helix-like DNA-binding domain superfamily/Winged helix DNA-binding domain"/>
    <property type="match status" value="1"/>
</dbReference>
<dbReference type="PANTHER" id="PTHR43132:SF2">
    <property type="entry name" value="ARSENICAL RESISTANCE OPERON REPRESSOR ARSR-RELATED"/>
    <property type="match status" value="1"/>
</dbReference>
<dbReference type="SMART" id="SM00418">
    <property type="entry name" value="HTH_ARSR"/>
    <property type="match status" value="1"/>
</dbReference>
<dbReference type="GO" id="GO:0003700">
    <property type="term" value="F:DNA-binding transcription factor activity"/>
    <property type="evidence" value="ECO:0007669"/>
    <property type="project" value="InterPro"/>
</dbReference>
<dbReference type="EMBL" id="CAAHFH010000002">
    <property type="protein sequence ID" value="VGO22851.1"/>
    <property type="molecule type" value="Genomic_DNA"/>
</dbReference>
<dbReference type="InterPro" id="IPR036390">
    <property type="entry name" value="WH_DNA-bd_sf"/>
</dbReference>
<dbReference type="InterPro" id="IPR036388">
    <property type="entry name" value="WH-like_DNA-bd_sf"/>
</dbReference>
<dbReference type="RefSeq" id="WP_136064531.1">
    <property type="nucleotide sequence ID" value="NZ_CAAHFH010000002.1"/>
</dbReference>
<protein>
    <submittedName>
        <fullName evidence="5">HTH-type transcriptional repressor SmtB</fullName>
    </submittedName>
</protein>
<keyword evidence="6" id="KW-1185">Reference proteome</keyword>
<keyword evidence="1" id="KW-0805">Transcription regulation</keyword>
<dbReference type="InterPro" id="IPR001845">
    <property type="entry name" value="HTH_ArsR_DNA-bd_dom"/>
</dbReference>
<feature type="domain" description="HTH arsR-type" evidence="4">
    <location>
        <begin position="4"/>
        <end position="98"/>
    </location>
</feature>
<reference evidence="5 6" key="1">
    <citation type="submission" date="2019-04" db="EMBL/GenBank/DDBJ databases">
        <authorList>
            <person name="Van Vliet M D."/>
        </authorList>
    </citation>
    <scope>NUCLEOTIDE SEQUENCE [LARGE SCALE GENOMIC DNA]</scope>
    <source>
        <strain evidence="5 6">F21</strain>
    </source>
</reference>
<evidence type="ECO:0000256" key="1">
    <source>
        <dbReference type="ARBA" id="ARBA00023015"/>
    </source>
</evidence>
<dbReference type="PROSITE" id="PS50987">
    <property type="entry name" value="HTH_ARSR_2"/>
    <property type="match status" value="1"/>
</dbReference>
<dbReference type="PRINTS" id="PR00778">
    <property type="entry name" value="HTHARSR"/>
</dbReference>
<accession>A0A6C2UU47</accession>
<dbReference type="GO" id="GO:0003677">
    <property type="term" value="F:DNA binding"/>
    <property type="evidence" value="ECO:0007669"/>
    <property type="project" value="UniProtKB-KW"/>
</dbReference>
<dbReference type="SUPFAM" id="SSF46785">
    <property type="entry name" value="Winged helix' DNA-binding domain"/>
    <property type="match status" value="1"/>
</dbReference>
<dbReference type="NCBIfam" id="NF033788">
    <property type="entry name" value="HTH_metalloreg"/>
    <property type="match status" value="1"/>
</dbReference>
<organism evidence="5 6">
    <name type="scientific">Pontiella sulfatireligans</name>
    <dbReference type="NCBI Taxonomy" id="2750658"/>
    <lineage>
        <taxon>Bacteria</taxon>
        <taxon>Pseudomonadati</taxon>
        <taxon>Kiritimatiellota</taxon>
        <taxon>Kiritimatiellia</taxon>
        <taxon>Kiritimatiellales</taxon>
        <taxon>Pontiellaceae</taxon>
        <taxon>Pontiella</taxon>
    </lineage>
</organism>
<dbReference type="Pfam" id="PF01022">
    <property type="entry name" value="HTH_5"/>
    <property type="match status" value="1"/>
</dbReference>
<dbReference type="AlphaFoldDB" id="A0A6C2UU47"/>
<dbReference type="CDD" id="cd00090">
    <property type="entry name" value="HTH_ARSR"/>
    <property type="match status" value="1"/>
</dbReference>
<name>A0A6C2UU47_9BACT</name>
<dbReference type="InterPro" id="IPR051011">
    <property type="entry name" value="Metal_resp_trans_reg"/>
</dbReference>
<dbReference type="Proteomes" id="UP000346198">
    <property type="component" value="Unassembled WGS sequence"/>
</dbReference>
<dbReference type="PANTHER" id="PTHR43132">
    <property type="entry name" value="ARSENICAL RESISTANCE OPERON REPRESSOR ARSR-RELATED"/>
    <property type="match status" value="1"/>
</dbReference>
<keyword evidence="3" id="KW-0804">Transcription</keyword>
<evidence type="ECO:0000313" key="6">
    <source>
        <dbReference type="Proteomes" id="UP000346198"/>
    </source>
</evidence>
<proteinExistence type="predicted"/>
<evidence type="ECO:0000256" key="3">
    <source>
        <dbReference type="ARBA" id="ARBA00023163"/>
    </source>
</evidence>
<sequence>MTEKEKTMYTAKAQVLKALAHPTRLWMAEELEGGEKCVCEFVDEIDADFSTISKHLSVLKQAGIVADDKRGKQVFYSLKVPCVLNFMHCVEAVIENNAKLQAELVN</sequence>
<gene>
    <name evidence="5" type="primary">smtB</name>
    <name evidence="5" type="ORF">SCARR_04948</name>
</gene>
<dbReference type="InterPro" id="IPR011991">
    <property type="entry name" value="ArsR-like_HTH"/>
</dbReference>
<keyword evidence="2" id="KW-0238">DNA-binding</keyword>
<evidence type="ECO:0000256" key="2">
    <source>
        <dbReference type="ARBA" id="ARBA00023125"/>
    </source>
</evidence>
<evidence type="ECO:0000313" key="5">
    <source>
        <dbReference type="EMBL" id="VGO22851.1"/>
    </source>
</evidence>